<name>A0A7H1NTT6_9PROT</name>
<dbReference type="GO" id="GO:0003677">
    <property type="term" value="F:DNA binding"/>
    <property type="evidence" value="ECO:0007669"/>
    <property type="project" value="InterPro"/>
</dbReference>
<evidence type="ECO:0000313" key="2">
    <source>
        <dbReference type="Proteomes" id="UP000516349"/>
    </source>
</evidence>
<dbReference type="Proteomes" id="UP000516349">
    <property type="component" value="Chromosome"/>
</dbReference>
<dbReference type="NCBIfam" id="TIGR00616">
    <property type="entry name" value="rect"/>
    <property type="match status" value="1"/>
</dbReference>
<dbReference type="InterPro" id="IPR004590">
    <property type="entry name" value="ssDNA_annealing_RecT"/>
</dbReference>
<keyword evidence="2" id="KW-1185">Reference proteome</keyword>
<gene>
    <name evidence="1" type="ORF">JGUZn3_19910</name>
</gene>
<dbReference type="InterPro" id="IPR018330">
    <property type="entry name" value="RecT_fam"/>
</dbReference>
<dbReference type="KEGG" id="ebla:JGUZn3_19910"/>
<sequence length="326" mass="36550">MSTQAPVKQNQKQSTPVDLFQSELAGMQKQLVSVLPSHITPQRFMRTVMMAINIDKSLLNLNRESLKNAAIKCAADGLLPDGREAAFVKFGGDAVYMPMFAGIQKRIRNSGEIASIEARVIYENDDFLWEQGTESKLSHKPKFPGDRGNMVGAYAIAHFKDGSSPQFEVMSLDEIEKVKESSAGKDKGPWVQWYEEMARKTVFRRLAKWLPIDAEIDDVVQRDNDLYDLNTVSQPAPAQANTQIEQQAPPSKMDALEAEIIDAESDALVRSKSLIAQAKTLDALNKTFQIIQSENLTPEERAITEEMFQHKERELHQNTNQEGALV</sequence>
<proteinExistence type="predicted"/>
<dbReference type="GO" id="GO:0006259">
    <property type="term" value="P:DNA metabolic process"/>
    <property type="evidence" value="ECO:0007669"/>
    <property type="project" value="InterPro"/>
</dbReference>
<dbReference type="AlphaFoldDB" id="A0A7H1NTT6"/>
<dbReference type="RefSeq" id="WP_203413378.1">
    <property type="nucleotide sequence ID" value="NZ_CP060244.1"/>
</dbReference>
<dbReference type="Pfam" id="PF03837">
    <property type="entry name" value="RecT"/>
    <property type="match status" value="1"/>
</dbReference>
<organism evidence="1 2">
    <name type="scientific">Entomobacter blattae</name>
    <dbReference type="NCBI Taxonomy" id="2762277"/>
    <lineage>
        <taxon>Bacteria</taxon>
        <taxon>Pseudomonadati</taxon>
        <taxon>Pseudomonadota</taxon>
        <taxon>Alphaproteobacteria</taxon>
        <taxon>Acetobacterales</taxon>
        <taxon>Acetobacteraceae</taxon>
        <taxon>Entomobacter</taxon>
    </lineage>
</organism>
<reference evidence="1 2" key="1">
    <citation type="submission" date="2020-08" db="EMBL/GenBank/DDBJ databases">
        <title>Complete genome sequence of Entomobacter blattae G55GP.</title>
        <authorList>
            <person name="Poehlein A."/>
            <person name="Guzman J."/>
            <person name="Daniel R."/>
            <person name="Vilcinskas A."/>
        </authorList>
    </citation>
    <scope>NUCLEOTIDE SEQUENCE [LARGE SCALE GENOMIC DNA]</scope>
    <source>
        <strain evidence="1 2">G55GP</strain>
    </source>
</reference>
<protein>
    <submittedName>
        <fullName evidence="1">RecT family protein</fullName>
    </submittedName>
</protein>
<evidence type="ECO:0000313" key="1">
    <source>
        <dbReference type="EMBL" id="QNT79196.1"/>
    </source>
</evidence>
<dbReference type="EMBL" id="CP060244">
    <property type="protein sequence ID" value="QNT79196.1"/>
    <property type="molecule type" value="Genomic_DNA"/>
</dbReference>
<accession>A0A7H1NTT6</accession>